<protein>
    <submittedName>
        <fullName evidence="1">Polyketide cyclase</fullName>
    </submittedName>
</protein>
<dbReference type="Proteomes" id="UP000626982">
    <property type="component" value="Unassembled WGS sequence"/>
</dbReference>
<gene>
    <name evidence="1" type="ORF">GCM10010968_02370</name>
</gene>
<name>A0ABQ2KAN7_9MICO</name>
<evidence type="ECO:0000313" key="2">
    <source>
        <dbReference type="Proteomes" id="UP000626982"/>
    </source>
</evidence>
<accession>A0ABQ2KAN7</accession>
<dbReference type="EMBL" id="BMLM01000001">
    <property type="protein sequence ID" value="GGN77604.1"/>
    <property type="molecule type" value="Genomic_DNA"/>
</dbReference>
<evidence type="ECO:0000313" key="1">
    <source>
        <dbReference type="EMBL" id="GGN77604.1"/>
    </source>
</evidence>
<proteinExistence type="predicted"/>
<organism evidence="1 2">
    <name type="scientific">Agrococcus terreus</name>
    <dbReference type="NCBI Taxonomy" id="574649"/>
    <lineage>
        <taxon>Bacteria</taxon>
        <taxon>Bacillati</taxon>
        <taxon>Actinomycetota</taxon>
        <taxon>Actinomycetes</taxon>
        <taxon>Micrococcales</taxon>
        <taxon>Microbacteriaceae</taxon>
        <taxon>Agrococcus</taxon>
    </lineage>
</organism>
<comment type="caution">
    <text evidence="1">The sequence shown here is derived from an EMBL/GenBank/DDBJ whole genome shotgun (WGS) entry which is preliminary data.</text>
</comment>
<dbReference type="Gene3D" id="3.30.530.20">
    <property type="match status" value="1"/>
</dbReference>
<dbReference type="InterPro" id="IPR023393">
    <property type="entry name" value="START-like_dom_sf"/>
</dbReference>
<sequence length="151" mass="16530">MPARYRFGHAWHVDAAPERVRALLEDVARYDAWWPAVRVVGGAAGTDPGSGARAARLVVTAPLGHRLRIRVVEAAPRDRELRAAIHGDLEGWCAWRVEPDGDGSLVRFAQHVEARASLVRLATPLLRRVLERQHAAVMRAAADGMRAALAP</sequence>
<dbReference type="RefSeq" id="WP_188715177.1">
    <property type="nucleotide sequence ID" value="NZ_BAABBD010000001.1"/>
</dbReference>
<reference evidence="2" key="1">
    <citation type="journal article" date="2019" name="Int. J. Syst. Evol. Microbiol.">
        <title>The Global Catalogue of Microorganisms (GCM) 10K type strain sequencing project: providing services to taxonomists for standard genome sequencing and annotation.</title>
        <authorList>
            <consortium name="The Broad Institute Genomics Platform"/>
            <consortium name="The Broad Institute Genome Sequencing Center for Infectious Disease"/>
            <person name="Wu L."/>
            <person name="Ma J."/>
        </authorList>
    </citation>
    <scope>NUCLEOTIDE SEQUENCE [LARGE SCALE GENOMIC DNA]</scope>
    <source>
        <strain evidence="2">CGMCC 1.6960</strain>
    </source>
</reference>
<keyword evidence="2" id="KW-1185">Reference proteome</keyword>
<dbReference type="SUPFAM" id="SSF55961">
    <property type="entry name" value="Bet v1-like"/>
    <property type="match status" value="1"/>
</dbReference>
<dbReference type="InterPro" id="IPR019587">
    <property type="entry name" value="Polyketide_cyclase/dehydratase"/>
</dbReference>
<dbReference type="Pfam" id="PF10604">
    <property type="entry name" value="Polyketide_cyc2"/>
    <property type="match status" value="1"/>
</dbReference>